<accession>A0A3B0IZD6</accession>
<evidence type="ECO:0008006" key="3">
    <source>
        <dbReference type="Google" id="ProtNLM"/>
    </source>
</evidence>
<dbReference type="EMBL" id="OUNE01000146">
    <property type="protein sequence ID" value="SPP33275.1"/>
    <property type="molecule type" value="Genomic_DNA"/>
</dbReference>
<dbReference type="InterPro" id="IPR042245">
    <property type="entry name" value="Tgt2/MlaC_sf"/>
</dbReference>
<dbReference type="AlphaFoldDB" id="A0A3B0IZD6"/>
<feature type="chain" id="PRO_5017417697" description="Phospholipid-binding protein MlaC" evidence="1">
    <location>
        <begin position="20"/>
        <end position="194"/>
    </location>
</feature>
<protein>
    <recommendedName>
        <fullName evidence="3">Phospholipid-binding protein MlaC</fullName>
    </recommendedName>
</protein>
<organism evidence="2">
    <name type="scientific">Wolbachia endosymbiont of Aleurodicus dispersus</name>
    <dbReference type="NCBI Taxonomy" id="1288877"/>
    <lineage>
        <taxon>Bacteria</taxon>
        <taxon>Pseudomonadati</taxon>
        <taxon>Pseudomonadota</taxon>
        <taxon>Alphaproteobacteria</taxon>
        <taxon>Rickettsiales</taxon>
        <taxon>Anaplasmataceae</taxon>
        <taxon>Wolbachieae</taxon>
        <taxon>Wolbachia</taxon>
    </lineage>
</organism>
<dbReference type="PANTHER" id="PTHR36573">
    <property type="entry name" value="INTERMEMBRANE PHOSPHOLIPID TRANSPORT SYSTEM BINDING PROTEIN MLAC"/>
    <property type="match status" value="1"/>
</dbReference>
<evidence type="ECO:0000313" key="2">
    <source>
        <dbReference type="EMBL" id="SPP33275.1"/>
    </source>
</evidence>
<gene>
    <name evidence="2" type="ORF">WBAD_0844</name>
</gene>
<keyword evidence="1" id="KW-0732">Signal</keyword>
<dbReference type="InterPro" id="IPR008869">
    <property type="entry name" value="MlaC/ttg2D"/>
</dbReference>
<name>A0A3B0IZD6_9RICK</name>
<feature type="signal peptide" evidence="1">
    <location>
        <begin position="1"/>
        <end position="19"/>
    </location>
</feature>
<reference evidence="2" key="1">
    <citation type="submission" date="2018-04" db="EMBL/GenBank/DDBJ databases">
        <authorList>
            <person name="Go L.Y."/>
            <person name="Mitchell J.A."/>
        </authorList>
    </citation>
    <scope>NUCLEOTIDE SEQUENCE</scope>
    <source>
        <strain evidence="2">WBAD</strain>
    </source>
</reference>
<dbReference type="PANTHER" id="PTHR36573:SF1">
    <property type="entry name" value="INTERMEMBRANE PHOSPHOLIPID TRANSPORT SYSTEM BINDING PROTEIN MLAC"/>
    <property type="match status" value="1"/>
</dbReference>
<sequence precursor="true">MNLIKFLTIFIVISSSAYANCIGHKTFVLAMKQQVANTSMKGNRKNLEHVQEELLKIIQNNVDLKGISRFVIGKYWNLSTQKEKEEFLKEYEVYLARLCAKILYKYINNSEMIIMSTKAVDDETCLIGTRFSYGNEEFTNIDFKVTKSDSSFLINDVVMSGISIAINQRSQFSEKIDTNGMASVIDELKLNNNL</sequence>
<evidence type="ECO:0000256" key="1">
    <source>
        <dbReference type="SAM" id="SignalP"/>
    </source>
</evidence>
<dbReference type="Gene3D" id="3.10.450.710">
    <property type="entry name" value="Tgt2/MlaC"/>
    <property type="match status" value="1"/>
</dbReference>
<dbReference type="Pfam" id="PF05494">
    <property type="entry name" value="MlaC"/>
    <property type="match status" value="1"/>
</dbReference>
<proteinExistence type="predicted"/>